<reference evidence="2" key="1">
    <citation type="journal article" date="2012" name="Nat. Genet.">
        <title>Lifestyle transitions in plant pathogenic Colletotrichum fungi deciphered by genome and transcriptome analyses.</title>
        <authorList>
            <person name="O'Connell R.J."/>
            <person name="Thon M.R."/>
            <person name="Hacquard S."/>
            <person name="Amyotte S.G."/>
            <person name="Kleemann J."/>
            <person name="Torres M.F."/>
            <person name="Damm U."/>
            <person name="Buiate E.A."/>
            <person name="Epstein L."/>
            <person name="Alkan N."/>
            <person name="Altmueller J."/>
            <person name="Alvarado-Balderrama L."/>
            <person name="Bauser C.A."/>
            <person name="Becker C."/>
            <person name="Birren B.W."/>
            <person name="Chen Z."/>
            <person name="Choi J."/>
            <person name="Crouch J.A."/>
            <person name="Duvick J.P."/>
            <person name="Farman M.A."/>
            <person name="Gan P."/>
            <person name="Heiman D."/>
            <person name="Henrissat B."/>
            <person name="Howard R.J."/>
            <person name="Kabbage M."/>
            <person name="Koch C."/>
            <person name="Kracher B."/>
            <person name="Kubo Y."/>
            <person name="Law A.D."/>
            <person name="Lebrun M.-H."/>
            <person name="Lee Y.-H."/>
            <person name="Miyara I."/>
            <person name="Moore N."/>
            <person name="Neumann U."/>
            <person name="Nordstroem K."/>
            <person name="Panaccione D.G."/>
            <person name="Panstruga R."/>
            <person name="Place M."/>
            <person name="Proctor R.H."/>
            <person name="Prusky D."/>
            <person name="Rech G."/>
            <person name="Reinhardt R."/>
            <person name="Rollins J.A."/>
            <person name="Rounsley S."/>
            <person name="Schardl C.L."/>
            <person name="Schwartz D.C."/>
            <person name="Shenoy N."/>
            <person name="Shirasu K."/>
            <person name="Sikhakolli U.R."/>
            <person name="Stueber K."/>
            <person name="Sukno S.A."/>
            <person name="Sweigard J.A."/>
            <person name="Takano Y."/>
            <person name="Takahara H."/>
            <person name="Trail F."/>
            <person name="van der Does H.C."/>
            <person name="Voll L.M."/>
            <person name="Will I."/>
            <person name="Young S."/>
            <person name="Zeng Q."/>
            <person name="Zhang J."/>
            <person name="Zhou S."/>
            <person name="Dickman M.B."/>
            <person name="Schulze-Lefert P."/>
            <person name="Ver Loren van Themaat E."/>
            <person name="Ma L.-J."/>
            <person name="Vaillancourt L.J."/>
        </authorList>
    </citation>
    <scope>NUCLEOTIDE SEQUENCE [LARGE SCALE GENOMIC DNA]</scope>
    <source>
        <strain evidence="2">IMI 349063</strain>
    </source>
</reference>
<sequence length="74" mass="8328">MGLLSTLRNTDSYLLLTIDLQLSKRFVAFRNSWHGYALFDRLSGCALPVTQDTFATYSGNQCINRPPHQATPHS</sequence>
<accession>H1V6V8</accession>
<gene>
    <name evidence="1" type="ORF">CH063_07633</name>
</gene>
<dbReference type="HOGENOM" id="CLU_2687696_0_0_1"/>
<name>H1V6V8_COLHI</name>
<dbReference type="AlphaFoldDB" id="H1V6V8"/>
<evidence type="ECO:0000313" key="1">
    <source>
        <dbReference type="EMBL" id="CCF35960.1"/>
    </source>
</evidence>
<dbReference type="Proteomes" id="UP000007174">
    <property type="component" value="Unassembled WGS sequence"/>
</dbReference>
<protein>
    <submittedName>
        <fullName evidence="1">Uncharacterized protein</fullName>
    </submittedName>
</protein>
<organism evidence="1 2">
    <name type="scientific">Colletotrichum higginsianum (strain IMI 349063)</name>
    <name type="common">Crucifer anthracnose fungus</name>
    <dbReference type="NCBI Taxonomy" id="759273"/>
    <lineage>
        <taxon>Eukaryota</taxon>
        <taxon>Fungi</taxon>
        <taxon>Dikarya</taxon>
        <taxon>Ascomycota</taxon>
        <taxon>Pezizomycotina</taxon>
        <taxon>Sordariomycetes</taxon>
        <taxon>Hypocreomycetidae</taxon>
        <taxon>Glomerellales</taxon>
        <taxon>Glomerellaceae</taxon>
        <taxon>Colletotrichum</taxon>
        <taxon>Colletotrichum destructivum species complex</taxon>
    </lineage>
</organism>
<dbReference type="EMBL" id="CACQ02001769">
    <property type="protein sequence ID" value="CCF35960.1"/>
    <property type="molecule type" value="Genomic_DNA"/>
</dbReference>
<evidence type="ECO:0000313" key="2">
    <source>
        <dbReference type="Proteomes" id="UP000007174"/>
    </source>
</evidence>
<proteinExistence type="predicted"/>